<dbReference type="AlphaFoldDB" id="A0A0G0JHG8"/>
<keyword evidence="3 10" id="KW-0436">Ligase</keyword>
<dbReference type="GO" id="GO:0016740">
    <property type="term" value="F:transferase activity"/>
    <property type="evidence" value="ECO:0007669"/>
    <property type="project" value="UniProtKB-KW"/>
</dbReference>
<evidence type="ECO:0000256" key="4">
    <source>
        <dbReference type="ARBA" id="ARBA00022741"/>
    </source>
</evidence>
<sequence>MKYEPVMGLEIHVELNTKTKMFCRCSADYFGKEPNTHTCPVCLGLPGALPYINEQAIENCIKIGLALNCSVNKVSYFERKNYFYPDLPKGYQISQLVLPIAINGWIEVENEKGEVKIVRINRAHQEEDTGKLMHSGNETLIDYNRSDVPLVEIVTEPDFTDTAQIKDYAKKLQQIFRYLGVSNADMEHGDMRLEANISVRPVGQKELPNYRVELKNINSFRFMAQAVEYEIKRQTESLEKGEKLVQETRGWDEDKRQTYVQRTKEEAHDYRYFPEPDLPEMRLQNLELKAKQETPELPHEKMKRFVQQYQISKANASILTENKNLANFFEDAVTIGKDKDVTESQVANYIVNQKVDFQKTTPLALIEVILSKKLGIIEDEETLTKLAKETIEESPQFVLAYKAGKTTILQAFIGNVMRKTGGKADTSKLRQILEKLLSE</sequence>
<evidence type="ECO:0000256" key="6">
    <source>
        <dbReference type="ARBA" id="ARBA00022917"/>
    </source>
</evidence>
<feature type="domain" description="Asn/Gln amidotransferase" evidence="11">
    <location>
        <begin position="327"/>
        <end position="437"/>
    </location>
</feature>
<proteinExistence type="inferred from homology"/>
<dbReference type="GO" id="GO:0005524">
    <property type="term" value="F:ATP binding"/>
    <property type="evidence" value="ECO:0007669"/>
    <property type="project" value="UniProtKB-KW"/>
</dbReference>
<dbReference type="GO" id="GO:0050567">
    <property type="term" value="F:glutaminyl-tRNA synthase (glutamine-hydrolyzing) activity"/>
    <property type="evidence" value="ECO:0007669"/>
    <property type="project" value="UniProtKB-UniRule"/>
</dbReference>
<dbReference type="SMART" id="SM00845">
    <property type="entry name" value="GatB_Yqey"/>
    <property type="match status" value="1"/>
</dbReference>
<dbReference type="InterPro" id="IPR017958">
    <property type="entry name" value="Gln-tRNA_amidoTrfase_suB_CS"/>
</dbReference>
<evidence type="ECO:0000256" key="5">
    <source>
        <dbReference type="ARBA" id="ARBA00022840"/>
    </source>
</evidence>
<dbReference type="SUPFAM" id="SSF55931">
    <property type="entry name" value="Glutamine synthetase/guanido kinase"/>
    <property type="match status" value="1"/>
</dbReference>
<evidence type="ECO:0000256" key="1">
    <source>
        <dbReference type="ARBA" id="ARBA00005306"/>
    </source>
</evidence>
<dbReference type="InterPro" id="IPR017959">
    <property type="entry name" value="Asn/Gln-tRNA_amidoTrfase_suB/E"/>
</dbReference>
<accession>A0A0G0JHG8</accession>
<dbReference type="GO" id="GO:0050566">
    <property type="term" value="F:asparaginyl-tRNA synthase (glutamine-hydrolyzing) activity"/>
    <property type="evidence" value="ECO:0007669"/>
    <property type="project" value="RHEA"/>
</dbReference>
<organism evidence="12 13">
    <name type="scientific">Candidatus Daviesbacteria bacterium GW2011_GWA2_38_24</name>
    <dbReference type="NCBI Taxonomy" id="1618422"/>
    <lineage>
        <taxon>Bacteria</taxon>
        <taxon>Candidatus Daviesiibacteriota</taxon>
    </lineage>
</organism>
<keyword evidence="6 10" id="KW-0648">Protein biosynthesis</keyword>
<keyword evidence="12" id="KW-0808">Transferase</keyword>
<dbReference type="HAMAP" id="MF_00121">
    <property type="entry name" value="GatB"/>
    <property type="match status" value="1"/>
</dbReference>
<evidence type="ECO:0000313" key="12">
    <source>
        <dbReference type="EMBL" id="KKQ67098.1"/>
    </source>
</evidence>
<dbReference type="InterPro" id="IPR018027">
    <property type="entry name" value="Asn/Gln_amidotransferase"/>
</dbReference>
<dbReference type="InterPro" id="IPR003789">
    <property type="entry name" value="Asn/Gln_tRNA_amidoTrase-B-like"/>
</dbReference>
<dbReference type="InterPro" id="IPR004413">
    <property type="entry name" value="GatB"/>
</dbReference>
<comment type="catalytic activity">
    <reaction evidence="9 10">
        <text>L-glutamyl-tRNA(Gln) + L-glutamine + ATP + H2O = L-glutaminyl-tRNA(Gln) + L-glutamate + ADP + phosphate + H(+)</text>
        <dbReference type="Rhea" id="RHEA:17521"/>
        <dbReference type="Rhea" id="RHEA-COMP:9681"/>
        <dbReference type="Rhea" id="RHEA-COMP:9684"/>
        <dbReference type="ChEBI" id="CHEBI:15377"/>
        <dbReference type="ChEBI" id="CHEBI:15378"/>
        <dbReference type="ChEBI" id="CHEBI:29985"/>
        <dbReference type="ChEBI" id="CHEBI:30616"/>
        <dbReference type="ChEBI" id="CHEBI:43474"/>
        <dbReference type="ChEBI" id="CHEBI:58359"/>
        <dbReference type="ChEBI" id="CHEBI:78520"/>
        <dbReference type="ChEBI" id="CHEBI:78521"/>
        <dbReference type="ChEBI" id="CHEBI:456216"/>
    </reaction>
</comment>
<dbReference type="NCBIfam" id="TIGR00133">
    <property type="entry name" value="gatB"/>
    <property type="match status" value="1"/>
</dbReference>
<evidence type="ECO:0000256" key="7">
    <source>
        <dbReference type="ARBA" id="ARBA00024799"/>
    </source>
</evidence>
<dbReference type="InterPro" id="IPR023168">
    <property type="entry name" value="GatB_Yqey_C_2"/>
</dbReference>
<dbReference type="SUPFAM" id="SSF89095">
    <property type="entry name" value="GatB/YqeY motif"/>
    <property type="match status" value="1"/>
</dbReference>
<dbReference type="EMBL" id="LBUP01000001">
    <property type="protein sequence ID" value="KKQ67098.1"/>
    <property type="molecule type" value="Genomic_DNA"/>
</dbReference>
<evidence type="ECO:0000256" key="9">
    <source>
        <dbReference type="ARBA" id="ARBA00047913"/>
    </source>
</evidence>
<dbReference type="PROSITE" id="PS01234">
    <property type="entry name" value="GATB"/>
    <property type="match status" value="1"/>
</dbReference>
<dbReference type="EC" id="6.3.5.-" evidence="10"/>
<dbReference type="NCBIfam" id="NF004012">
    <property type="entry name" value="PRK05477.1-2"/>
    <property type="match status" value="1"/>
</dbReference>
<comment type="caution">
    <text evidence="12">The sequence shown here is derived from an EMBL/GenBank/DDBJ whole genome shotgun (WGS) entry which is preliminary data.</text>
</comment>
<gene>
    <name evidence="10" type="primary">gatB</name>
    <name evidence="12" type="ORF">US86_C0001G0025</name>
</gene>
<evidence type="ECO:0000256" key="3">
    <source>
        <dbReference type="ARBA" id="ARBA00022598"/>
    </source>
</evidence>
<comment type="function">
    <text evidence="7 10">Allows the formation of correctly charged Asn-tRNA(Asn) or Gln-tRNA(Gln) through the transamidation of misacylated Asp-tRNA(Asn) or Glu-tRNA(Gln) in organisms which lack either or both of asparaginyl-tRNA or glutaminyl-tRNA synthetases. The reaction takes place in the presence of glutamine and ATP through an activated phospho-Asp-tRNA(Asn) or phospho-Glu-tRNA(Gln).</text>
</comment>
<dbReference type="Gene3D" id="1.10.150.380">
    <property type="entry name" value="GatB domain, N-terminal subdomain"/>
    <property type="match status" value="1"/>
</dbReference>
<keyword evidence="4 10" id="KW-0547">Nucleotide-binding</keyword>
<comment type="subunit">
    <text evidence="2 10">Heterotrimer of A, B and C subunits.</text>
</comment>
<dbReference type="NCBIfam" id="NF004014">
    <property type="entry name" value="PRK05477.1-4"/>
    <property type="match status" value="1"/>
</dbReference>
<name>A0A0G0JHG8_9BACT</name>
<evidence type="ECO:0000256" key="10">
    <source>
        <dbReference type="HAMAP-Rule" id="MF_00121"/>
    </source>
</evidence>
<dbReference type="PATRIC" id="fig|1618422.5.peg.26"/>
<dbReference type="Proteomes" id="UP000034235">
    <property type="component" value="Unassembled WGS sequence"/>
</dbReference>
<evidence type="ECO:0000313" key="13">
    <source>
        <dbReference type="Proteomes" id="UP000034235"/>
    </source>
</evidence>
<protein>
    <recommendedName>
        <fullName evidence="10">Aspartyl/glutamyl-tRNA(Asn/Gln) amidotransferase subunit B</fullName>
        <shortName evidence="10">Asp/Glu-ADT subunit B</shortName>
        <ecNumber evidence="10">6.3.5.-</ecNumber>
    </recommendedName>
</protein>
<dbReference type="Pfam" id="PF02934">
    <property type="entry name" value="GatB_N"/>
    <property type="match status" value="1"/>
</dbReference>
<evidence type="ECO:0000259" key="11">
    <source>
        <dbReference type="SMART" id="SM00845"/>
    </source>
</evidence>
<evidence type="ECO:0000256" key="2">
    <source>
        <dbReference type="ARBA" id="ARBA00011123"/>
    </source>
</evidence>
<dbReference type="Gene3D" id="1.10.10.410">
    <property type="match status" value="1"/>
</dbReference>
<dbReference type="InterPro" id="IPR006075">
    <property type="entry name" value="Asn/Gln-tRNA_Trfase_suB/E_cat"/>
</dbReference>
<comment type="catalytic activity">
    <reaction evidence="8 10">
        <text>L-aspartyl-tRNA(Asn) + L-glutamine + ATP + H2O = L-asparaginyl-tRNA(Asn) + L-glutamate + ADP + phosphate + 2 H(+)</text>
        <dbReference type="Rhea" id="RHEA:14513"/>
        <dbReference type="Rhea" id="RHEA-COMP:9674"/>
        <dbReference type="Rhea" id="RHEA-COMP:9677"/>
        <dbReference type="ChEBI" id="CHEBI:15377"/>
        <dbReference type="ChEBI" id="CHEBI:15378"/>
        <dbReference type="ChEBI" id="CHEBI:29985"/>
        <dbReference type="ChEBI" id="CHEBI:30616"/>
        <dbReference type="ChEBI" id="CHEBI:43474"/>
        <dbReference type="ChEBI" id="CHEBI:58359"/>
        <dbReference type="ChEBI" id="CHEBI:78515"/>
        <dbReference type="ChEBI" id="CHEBI:78516"/>
        <dbReference type="ChEBI" id="CHEBI:456216"/>
    </reaction>
</comment>
<evidence type="ECO:0000256" key="8">
    <source>
        <dbReference type="ARBA" id="ARBA00047380"/>
    </source>
</evidence>
<dbReference type="InterPro" id="IPR042114">
    <property type="entry name" value="GatB_C_1"/>
</dbReference>
<keyword evidence="5 10" id="KW-0067">ATP-binding</keyword>
<dbReference type="InterPro" id="IPR014746">
    <property type="entry name" value="Gln_synth/guanido_kin_cat_dom"/>
</dbReference>
<dbReference type="GO" id="GO:0006412">
    <property type="term" value="P:translation"/>
    <property type="evidence" value="ECO:0007669"/>
    <property type="project" value="UniProtKB-UniRule"/>
</dbReference>
<reference evidence="12 13" key="1">
    <citation type="journal article" date="2015" name="Nature">
        <title>rRNA introns, odd ribosomes, and small enigmatic genomes across a large radiation of phyla.</title>
        <authorList>
            <person name="Brown C.T."/>
            <person name="Hug L.A."/>
            <person name="Thomas B.C."/>
            <person name="Sharon I."/>
            <person name="Castelle C.J."/>
            <person name="Singh A."/>
            <person name="Wilkins M.J."/>
            <person name="Williams K.H."/>
            <person name="Banfield J.F."/>
        </authorList>
    </citation>
    <scope>NUCLEOTIDE SEQUENCE [LARGE SCALE GENOMIC DNA]</scope>
</reference>
<dbReference type="PANTHER" id="PTHR11659">
    <property type="entry name" value="GLUTAMYL-TRNA GLN AMIDOTRANSFERASE SUBUNIT B MITOCHONDRIAL AND PROKARYOTIC PET112-RELATED"/>
    <property type="match status" value="1"/>
</dbReference>
<dbReference type="Pfam" id="PF02637">
    <property type="entry name" value="GatB_Yqey"/>
    <property type="match status" value="1"/>
</dbReference>
<comment type="similarity">
    <text evidence="1 10">Belongs to the GatB/GatE family. GatB subfamily.</text>
</comment>